<dbReference type="EMBL" id="BJNY01000001">
    <property type="protein sequence ID" value="GED04522.1"/>
    <property type="molecule type" value="Genomic_DNA"/>
</dbReference>
<dbReference type="AlphaFoldDB" id="A0A4Y4DH21"/>
<protein>
    <recommendedName>
        <fullName evidence="3">Major tail protein</fullName>
    </recommendedName>
</protein>
<evidence type="ECO:0000313" key="2">
    <source>
        <dbReference type="Proteomes" id="UP000316612"/>
    </source>
</evidence>
<dbReference type="OrthoDB" id="4094653at2"/>
<comment type="caution">
    <text evidence="1">The sequence shown here is derived from an EMBL/GenBank/DDBJ whole genome shotgun (WGS) entry which is preliminary data.</text>
</comment>
<reference evidence="1 2" key="1">
    <citation type="submission" date="2019-06" db="EMBL/GenBank/DDBJ databases">
        <title>Whole genome shotgun sequence of Glutamicibacter uratoxydans NBRC 15515.</title>
        <authorList>
            <person name="Hosoyama A."/>
            <person name="Uohara A."/>
            <person name="Ohji S."/>
            <person name="Ichikawa N."/>
        </authorList>
    </citation>
    <scope>NUCLEOTIDE SEQUENCE [LARGE SCALE GENOMIC DNA]</scope>
    <source>
        <strain evidence="1 2">NBRC 15515</strain>
    </source>
</reference>
<dbReference type="InterPro" id="IPR058154">
    <property type="entry name" value="Bxb1_TTP-like"/>
</dbReference>
<evidence type="ECO:0008006" key="3">
    <source>
        <dbReference type="Google" id="ProtNLM"/>
    </source>
</evidence>
<organism evidence="1 2">
    <name type="scientific">Glutamicibacter uratoxydans</name>
    <name type="common">Arthrobacter uratoxydans</name>
    <dbReference type="NCBI Taxonomy" id="43667"/>
    <lineage>
        <taxon>Bacteria</taxon>
        <taxon>Bacillati</taxon>
        <taxon>Actinomycetota</taxon>
        <taxon>Actinomycetes</taxon>
        <taxon>Micrococcales</taxon>
        <taxon>Micrococcaceae</taxon>
        <taxon>Glutamicibacter</taxon>
    </lineage>
</organism>
<name>A0A4Y4DH21_GLUUR</name>
<dbReference type="RefSeq" id="WP_141360767.1">
    <property type="nucleotide sequence ID" value="NZ_BAAAJL010000007.1"/>
</dbReference>
<gene>
    <name evidence="1" type="ORF">AUR04nite_00540</name>
</gene>
<dbReference type="Pfam" id="PF25681">
    <property type="entry name" value="Phage_TTP_17"/>
    <property type="match status" value="1"/>
</dbReference>
<proteinExistence type="predicted"/>
<dbReference type="Proteomes" id="UP000316612">
    <property type="component" value="Unassembled WGS sequence"/>
</dbReference>
<evidence type="ECO:0000313" key="1">
    <source>
        <dbReference type="EMBL" id="GED04522.1"/>
    </source>
</evidence>
<keyword evidence="2" id="KW-1185">Reference proteome</keyword>
<sequence length="185" mass="19968">MARNDEATLKLGTGRFYTAPVGTALPANLLAPEPAWTEMGHSSIDDILSAASEGGERQVLSTLQVKNHRVFTTARTDSFGIKLHQFDTDTLKLYYGSNAIVTAKGVVQVPNDPKPTEVAWLFIFEDGDAVGGVYAEKASIFRSDDIAISDTESLAVLPLSVTPLQLDNNKHSLSWIPPKVPTTTP</sequence>
<accession>A0A4Y4DH21</accession>